<name>A0A0D0DFX0_9AGAM</name>
<gene>
    <name evidence="1" type="ORF">PAXRUDRAFT_159777</name>
</gene>
<reference evidence="1 2" key="1">
    <citation type="submission" date="2014-04" db="EMBL/GenBank/DDBJ databases">
        <authorList>
            <consortium name="DOE Joint Genome Institute"/>
            <person name="Kuo A."/>
            <person name="Kohler A."/>
            <person name="Jargeat P."/>
            <person name="Nagy L.G."/>
            <person name="Floudas D."/>
            <person name="Copeland A."/>
            <person name="Barry K.W."/>
            <person name="Cichocki N."/>
            <person name="Veneault-Fourrey C."/>
            <person name="LaButti K."/>
            <person name="Lindquist E.A."/>
            <person name="Lipzen A."/>
            <person name="Lundell T."/>
            <person name="Morin E."/>
            <person name="Murat C."/>
            <person name="Sun H."/>
            <person name="Tunlid A."/>
            <person name="Henrissat B."/>
            <person name="Grigoriev I.V."/>
            <person name="Hibbett D.S."/>
            <person name="Martin F."/>
            <person name="Nordberg H.P."/>
            <person name="Cantor M.N."/>
            <person name="Hua S.X."/>
        </authorList>
    </citation>
    <scope>NUCLEOTIDE SEQUENCE [LARGE SCALE GENOMIC DNA]</scope>
    <source>
        <strain evidence="1 2">Ve08.2h10</strain>
    </source>
</reference>
<accession>A0A0D0DFX0</accession>
<dbReference type="AlphaFoldDB" id="A0A0D0DFX0"/>
<dbReference type="OrthoDB" id="2667522at2759"/>
<evidence type="ECO:0000313" key="1">
    <source>
        <dbReference type="EMBL" id="KIK80029.1"/>
    </source>
</evidence>
<evidence type="ECO:0000313" key="2">
    <source>
        <dbReference type="Proteomes" id="UP000054538"/>
    </source>
</evidence>
<keyword evidence="2" id="KW-1185">Reference proteome</keyword>
<reference evidence="2" key="2">
    <citation type="submission" date="2015-01" db="EMBL/GenBank/DDBJ databases">
        <title>Evolutionary Origins and Diversification of the Mycorrhizal Mutualists.</title>
        <authorList>
            <consortium name="DOE Joint Genome Institute"/>
            <consortium name="Mycorrhizal Genomics Consortium"/>
            <person name="Kohler A."/>
            <person name="Kuo A."/>
            <person name="Nagy L.G."/>
            <person name="Floudas D."/>
            <person name="Copeland A."/>
            <person name="Barry K.W."/>
            <person name="Cichocki N."/>
            <person name="Veneault-Fourrey C."/>
            <person name="LaButti K."/>
            <person name="Lindquist E.A."/>
            <person name="Lipzen A."/>
            <person name="Lundell T."/>
            <person name="Morin E."/>
            <person name="Murat C."/>
            <person name="Riley R."/>
            <person name="Ohm R."/>
            <person name="Sun H."/>
            <person name="Tunlid A."/>
            <person name="Henrissat B."/>
            <person name="Grigoriev I.V."/>
            <person name="Hibbett D.S."/>
            <person name="Martin F."/>
        </authorList>
    </citation>
    <scope>NUCLEOTIDE SEQUENCE [LARGE SCALE GENOMIC DNA]</scope>
    <source>
        <strain evidence="2">Ve08.2h10</strain>
    </source>
</reference>
<protein>
    <submittedName>
        <fullName evidence="1">Uncharacterized protein</fullName>
    </submittedName>
</protein>
<organism evidence="1 2">
    <name type="scientific">Paxillus rubicundulus Ve08.2h10</name>
    <dbReference type="NCBI Taxonomy" id="930991"/>
    <lineage>
        <taxon>Eukaryota</taxon>
        <taxon>Fungi</taxon>
        <taxon>Dikarya</taxon>
        <taxon>Basidiomycota</taxon>
        <taxon>Agaricomycotina</taxon>
        <taxon>Agaricomycetes</taxon>
        <taxon>Agaricomycetidae</taxon>
        <taxon>Boletales</taxon>
        <taxon>Paxilineae</taxon>
        <taxon>Paxillaceae</taxon>
        <taxon>Paxillus</taxon>
    </lineage>
</organism>
<sequence>MEHPEHTSASGHKYVLDIIDDFLSYCWATGLKVGVYRSDNGELKSEAMCGWLLTQGTQQHSLLCQCTSAQNSCVECLHCTLMGKAHAM</sequence>
<proteinExistence type="predicted"/>
<dbReference type="InterPro" id="IPR012337">
    <property type="entry name" value="RNaseH-like_sf"/>
</dbReference>
<feature type="non-terminal residue" evidence="1">
    <location>
        <position position="88"/>
    </location>
</feature>
<dbReference type="InParanoid" id="A0A0D0DFX0"/>
<dbReference type="EMBL" id="KN826120">
    <property type="protein sequence ID" value="KIK80029.1"/>
    <property type="molecule type" value="Genomic_DNA"/>
</dbReference>
<dbReference type="Proteomes" id="UP000054538">
    <property type="component" value="Unassembled WGS sequence"/>
</dbReference>
<dbReference type="SUPFAM" id="SSF53098">
    <property type="entry name" value="Ribonuclease H-like"/>
    <property type="match status" value="1"/>
</dbReference>
<dbReference type="HOGENOM" id="CLU_200849_0_0_1"/>